<dbReference type="EMBL" id="BPLQ01011814">
    <property type="protein sequence ID" value="GIY60545.1"/>
    <property type="molecule type" value="Genomic_DNA"/>
</dbReference>
<dbReference type="AlphaFoldDB" id="A0AAV4US93"/>
<keyword evidence="2" id="KW-1185">Reference proteome</keyword>
<evidence type="ECO:0000313" key="1">
    <source>
        <dbReference type="EMBL" id="GIY60545.1"/>
    </source>
</evidence>
<accession>A0AAV4US93</accession>
<name>A0AAV4US93_9ARAC</name>
<gene>
    <name evidence="1" type="ORF">CDAR_396251</name>
</gene>
<sequence length="131" mass="14999">MSCREINILLAAGYNLLKSHSVTAFPEKLINAEDPSFENRTFPSPIFLRQFLSQKVRSRYPHYHNTSCREINILLAAPYNLLKSNSVAAFPGKLINAEIREILFGNSTFRVPFSYVNSFARKWYTMIGPPL</sequence>
<comment type="caution">
    <text evidence="1">The sequence shown here is derived from an EMBL/GenBank/DDBJ whole genome shotgun (WGS) entry which is preliminary data.</text>
</comment>
<proteinExistence type="predicted"/>
<evidence type="ECO:0000313" key="2">
    <source>
        <dbReference type="Proteomes" id="UP001054837"/>
    </source>
</evidence>
<reference evidence="1 2" key="1">
    <citation type="submission" date="2021-06" db="EMBL/GenBank/DDBJ databases">
        <title>Caerostris darwini draft genome.</title>
        <authorList>
            <person name="Kono N."/>
            <person name="Arakawa K."/>
        </authorList>
    </citation>
    <scope>NUCLEOTIDE SEQUENCE [LARGE SCALE GENOMIC DNA]</scope>
</reference>
<evidence type="ECO:0008006" key="3">
    <source>
        <dbReference type="Google" id="ProtNLM"/>
    </source>
</evidence>
<protein>
    <recommendedName>
        <fullName evidence="3">Maturase K</fullName>
    </recommendedName>
</protein>
<dbReference type="Proteomes" id="UP001054837">
    <property type="component" value="Unassembled WGS sequence"/>
</dbReference>
<organism evidence="1 2">
    <name type="scientific">Caerostris darwini</name>
    <dbReference type="NCBI Taxonomy" id="1538125"/>
    <lineage>
        <taxon>Eukaryota</taxon>
        <taxon>Metazoa</taxon>
        <taxon>Ecdysozoa</taxon>
        <taxon>Arthropoda</taxon>
        <taxon>Chelicerata</taxon>
        <taxon>Arachnida</taxon>
        <taxon>Araneae</taxon>
        <taxon>Araneomorphae</taxon>
        <taxon>Entelegynae</taxon>
        <taxon>Araneoidea</taxon>
        <taxon>Araneidae</taxon>
        <taxon>Caerostris</taxon>
    </lineage>
</organism>